<feature type="compositionally biased region" description="Polar residues" evidence="1">
    <location>
        <begin position="10"/>
        <end position="23"/>
    </location>
</feature>
<evidence type="ECO:0000313" key="2">
    <source>
        <dbReference type="EMBL" id="AUK02925.1"/>
    </source>
</evidence>
<reference evidence="4 5" key="1">
    <citation type="submission" date="2017-05" db="EMBL/GenBank/DDBJ databases">
        <title>Sequencing of Escherichia coli that cause persistent and transient Mastitis.</title>
        <authorList>
            <person name="Thacker T.C."/>
            <person name="Lippolis J.D."/>
            <person name="Brunelle B.W."/>
            <person name="Casey T.A."/>
            <person name="Reinhardt T.A."/>
            <person name="Sacco R.E."/>
            <person name="Holman D.B."/>
        </authorList>
    </citation>
    <scope>NUCLEOTIDE SEQUENCE [LARGE SCALE GENOMIC DNA]</scope>
    <source>
        <strain evidence="4 5">ECA-B</strain>
    </source>
</reference>
<protein>
    <submittedName>
        <fullName evidence="3 4">Transcriptional regulator</fullName>
    </submittedName>
</protein>
<dbReference type="EMBL" id="NHTF01000054">
    <property type="protein sequence ID" value="OWW54353.1"/>
    <property type="molecule type" value="Genomic_DNA"/>
</dbReference>
<dbReference type="EMBL" id="CP031546">
    <property type="protein sequence ID" value="AXO05525.1"/>
    <property type="molecule type" value="Genomic_DNA"/>
</dbReference>
<dbReference type="EMBL" id="CP024141">
    <property type="protein sequence ID" value="AUK02925.1"/>
    <property type="molecule type" value="Genomic_DNA"/>
</dbReference>
<name>A0A0E1LFS6_ECOLX</name>
<sequence>MRKHLFATTPRDSATALPSQSPRLSPDSHIPDYFLRFSPVVMPVKVARCFHDHTGWFNNIRRNILMATPVSLMDDQMVDMAFITQLTGLTDKWFYKLIKDGGFPAPIKMGRSSRWLKSEVEAWLQARIAQSRP</sequence>
<dbReference type="Proteomes" id="UP000234238">
    <property type="component" value="Chromosome"/>
</dbReference>
<evidence type="ECO:0000313" key="3">
    <source>
        <dbReference type="EMBL" id="AXO05525.1"/>
    </source>
</evidence>
<evidence type="ECO:0000313" key="5">
    <source>
        <dbReference type="Proteomes" id="UP000197270"/>
    </source>
</evidence>
<dbReference type="AlphaFoldDB" id="A0A0E1LFS6"/>
<accession>A0A0E1LFS6</accession>
<dbReference type="InterPro" id="IPR010260">
    <property type="entry name" value="AlpA"/>
</dbReference>
<reference evidence="3 7" key="3">
    <citation type="submission" date="2018-08" db="EMBL/GenBank/DDBJ databases">
        <title>Complete genome sequencing and genomic characterization of five Escherichia coli strains co-producing MCR-1 and ESBLs from different origins in China.</title>
        <authorList>
            <person name="Bai L."/>
        </authorList>
    </citation>
    <scope>NUCLEOTIDE SEQUENCE [LARGE SCALE GENOMIC DNA]</scope>
    <source>
        <strain evidence="3">Cq9</strain>
        <strain evidence="7">cq9</strain>
    </source>
</reference>
<evidence type="ECO:0000256" key="1">
    <source>
        <dbReference type="SAM" id="MobiDB-lite"/>
    </source>
</evidence>
<evidence type="ECO:0000313" key="7">
    <source>
        <dbReference type="Proteomes" id="UP000256244"/>
    </source>
</evidence>
<dbReference type="Proteomes" id="UP000197270">
    <property type="component" value="Unassembled WGS sequence"/>
</dbReference>
<evidence type="ECO:0000313" key="4">
    <source>
        <dbReference type="EMBL" id="OWW54353.1"/>
    </source>
</evidence>
<dbReference type="Gene3D" id="1.10.238.160">
    <property type="match status" value="1"/>
</dbReference>
<reference evidence="2 6" key="2">
    <citation type="submission" date="2017-10" db="EMBL/GenBank/DDBJ databases">
        <title>mcr-1 positive E.coli isolates in China.</title>
        <authorList>
            <person name="Li B."/>
            <person name="Wang X."/>
        </authorList>
    </citation>
    <scope>NUCLEOTIDE SEQUENCE [LARGE SCALE GENOMIC DNA]</scope>
    <source>
        <strain evidence="2 6">14EC029</strain>
    </source>
</reference>
<proteinExistence type="predicted"/>
<dbReference type="Proteomes" id="UP000256244">
    <property type="component" value="Chromosome"/>
</dbReference>
<evidence type="ECO:0000313" key="6">
    <source>
        <dbReference type="Proteomes" id="UP000234238"/>
    </source>
</evidence>
<feature type="region of interest" description="Disordered" evidence="1">
    <location>
        <begin position="1"/>
        <end position="25"/>
    </location>
</feature>
<dbReference type="Pfam" id="PF05930">
    <property type="entry name" value="Phage_AlpA"/>
    <property type="match status" value="1"/>
</dbReference>
<organism evidence="3 7">
    <name type="scientific">Escherichia coli</name>
    <dbReference type="NCBI Taxonomy" id="562"/>
    <lineage>
        <taxon>Bacteria</taxon>
        <taxon>Pseudomonadati</taxon>
        <taxon>Pseudomonadota</taxon>
        <taxon>Gammaproteobacteria</taxon>
        <taxon>Enterobacterales</taxon>
        <taxon>Enterobacteriaceae</taxon>
        <taxon>Escherichia</taxon>
    </lineage>
</organism>
<gene>
    <name evidence="4" type="ORF">CCS08_16600</name>
    <name evidence="2" type="ORF">CR538_22335</name>
    <name evidence="3" type="ORF">DS732_03680</name>
</gene>